<evidence type="ECO:0000313" key="2">
    <source>
        <dbReference type="Proteomes" id="UP001348641"/>
    </source>
</evidence>
<protein>
    <submittedName>
        <fullName evidence="1">Uncharacterized protein</fullName>
    </submittedName>
</protein>
<sequence>MTPAERELRDAVRRLERLIVDQGQEIRALKTARRTPQLGHSSIDSGALEVRSPESGQRMRIGIIDGRVGQTTEGGDPVSAPTAPQVTPSLGGVRVTWGGALADGVSIPVDFDHMAVHVSTEPGFTPSAATYVGSIRRAGEGGMLPVVPLPYVPHYVRLVPVTTGGVQGDPSAEVSATPLQTSGIDLEADSIEAVHIKAGAVEADKLEAVLALVTTIIAGIPGAARVEMDQDGLRGYDSENALIFAVDSSGNAVFSGDIVASEITGSRFSLASTSGATGVMQETADMVLTRVTSPTNARAQLAATGSQAEFSVWGNAADPNAPGGGLVATPDGAVLVMYSKTGDTTAPFTQTTAIPGEAWARWRSSTGSEVRIRSLPDWSSISLTAPAATDPSDAQGEGFIYTQRYASDIAATSIQGPVWTTGTGPEQGMRAMLHAEGARPERPYTRMTYSGARHVFQQQWNMTAENRDFSDGVVELASTMSLTSSRHAPVRSELTTQLTGYSVGQPFYDFPSGTWAPFTFNTSWSGRTRITIALSGLNNVSDASSLALGFRLSGGGTMAASLKRCAFIRSMGAGFGSSQQACFVDTFQLAGNATYTLTPNYRITSGSVANFDLALPNHIIVEPLM</sequence>
<proteinExistence type="predicted"/>
<name>A0ABU7KZC9_9ACTN</name>
<dbReference type="RefSeq" id="WP_330161485.1">
    <property type="nucleotide sequence ID" value="NZ_JAUUCC010000123.1"/>
</dbReference>
<organism evidence="1 2">
    <name type="scientific">Nocardiopsis tropica</name>
    <dbReference type="NCBI Taxonomy" id="109330"/>
    <lineage>
        <taxon>Bacteria</taxon>
        <taxon>Bacillati</taxon>
        <taxon>Actinomycetota</taxon>
        <taxon>Actinomycetes</taxon>
        <taxon>Streptosporangiales</taxon>
        <taxon>Nocardiopsidaceae</taxon>
        <taxon>Nocardiopsis</taxon>
    </lineage>
</organism>
<evidence type="ECO:0000313" key="1">
    <source>
        <dbReference type="EMBL" id="MEE2054656.1"/>
    </source>
</evidence>
<accession>A0ABU7KZC9</accession>
<dbReference type="Proteomes" id="UP001348641">
    <property type="component" value="Unassembled WGS sequence"/>
</dbReference>
<dbReference type="EMBL" id="JAUUCC010000123">
    <property type="protein sequence ID" value="MEE2054656.1"/>
    <property type="molecule type" value="Genomic_DNA"/>
</dbReference>
<gene>
    <name evidence="1" type="ORF">Q8A49_29580</name>
</gene>
<reference evidence="1 2" key="1">
    <citation type="submission" date="2023-07" db="EMBL/GenBank/DDBJ databases">
        <authorList>
            <person name="Girao M."/>
            <person name="Carvalho M.F."/>
        </authorList>
    </citation>
    <scope>NUCLEOTIDE SEQUENCE [LARGE SCALE GENOMIC DNA]</scope>
    <source>
        <strain evidence="1 2">66/93</strain>
    </source>
</reference>
<comment type="caution">
    <text evidence="1">The sequence shown here is derived from an EMBL/GenBank/DDBJ whole genome shotgun (WGS) entry which is preliminary data.</text>
</comment>